<dbReference type="PATRIC" id="fig|579138.3.peg.1238"/>
<dbReference type="InterPro" id="IPR051049">
    <property type="entry name" value="Dienelactone_hydrolase-like"/>
</dbReference>
<evidence type="ECO:0000313" key="2">
    <source>
        <dbReference type="EMBL" id="AEI38063.1"/>
    </source>
</evidence>
<dbReference type="GO" id="GO:0008806">
    <property type="term" value="F:carboxymethylenebutenolidase activity"/>
    <property type="evidence" value="ECO:0007669"/>
    <property type="project" value="UniProtKB-EC"/>
</dbReference>
<dbReference type="AlphaFoldDB" id="F8ETW6"/>
<accession>F8ETW6</accession>
<dbReference type="eggNOG" id="COG0412">
    <property type="taxonomic scope" value="Bacteria"/>
</dbReference>
<dbReference type="InterPro" id="IPR029058">
    <property type="entry name" value="AB_hydrolase_fold"/>
</dbReference>
<dbReference type="EC" id="3.1.1.45" evidence="2"/>
<dbReference type="KEGG" id="zmp:Zymop_1168"/>
<organism evidence="2 3">
    <name type="scientific">Zymomonas mobilis subsp. pomaceae (strain ATCC 29192 / DSM 22645 / JCM 10191 / CCUG 17912 / NBRC 13757 / NCIMB 11200 / NRRL B-4491 / Barker I)</name>
    <dbReference type="NCBI Taxonomy" id="579138"/>
    <lineage>
        <taxon>Bacteria</taxon>
        <taxon>Pseudomonadati</taxon>
        <taxon>Pseudomonadota</taxon>
        <taxon>Alphaproteobacteria</taxon>
        <taxon>Sphingomonadales</taxon>
        <taxon>Zymomonadaceae</taxon>
        <taxon>Zymomonas</taxon>
    </lineage>
</organism>
<dbReference type="SUPFAM" id="SSF53474">
    <property type="entry name" value="alpha/beta-Hydrolases"/>
    <property type="match status" value="1"/>
</dbReference>
<feature type="domain" description="Dienelactone hydrolase" evidence="1">
    <location>
        <begin position="16"/>
        <end position="230"/>
    </location>
</feature>
<protein>
    <submittedName>
        <fullName evidence="2">Carboxymethylenebutenolidase</fullName>
        <ecNumber evidence="2">3.1.1.45</ecNumber>
    </submittedName>
</protein>
<dbReference type="Proteomes" id="UP000000491">
    <property type="component" value="Chromosome"/>
</dbReference>
<dbReference type="PANTHER" id="PTHR46623:SF6">
    <property type="entry name" value="ALPHA_BETA-HYDROLASES SUPERFAMILY PROTEIN"/>
    <property type="match status" value="1"/>
</dbReference>
<dbReference type="Gene3D" id="3.40.50.1820">
    <property type="entry name" value="alpha/beta hydrolase"/>
    <property type="match status" value="1"/>
</dbReference>
<keyword evidence="2" id="KW-0378">Hydrolase</keyword>
<dbReference type="PANTHER" id="PTHR46623">
    <property type="entry name" value="CARBOXYMETHYLENEBUTENOLIDASE-RELATED"/>
    <property type="match status" value="1"/>
</dbReference>
<dbReference type="RefSeq" id="WP_013934458.1">
    <property type="nucleotide sequence ID" value="NC_015709.1"/>
</dbReference>
<dbReference type="Pfam" id="PF01738">
    <property type="entry name" value="DLH"/>
    <property type="match status" value="1"/>
</dbReference>
<reference evidence="2 3" key="1">
    <citation type="journal article" date="2011" name="J. Bacteriol.">
        <title>Genome sequence of the ethanol-producing Zymomonas mobilis subsp. pomaceae lectotype strain ATCC 29192.</title>
        <authorList>
            <person name="Kouvelis V.N."/>
            <person name="Davenport K.W."/>
            <person name="Brettin T.S."/>
            <person name="Bruce D."/>
            <person name="Detter C."/>
            <person name="Han C.S."/>
            <person name="Nolan M."/>
            <person name="Tapia R."/>
            <person name="Damoulaki A."/>
            <person name="Kyrpides N.C."/>
            <person name="Typas M.A."/>
            <person name="Pappas K.M."/>
        </authorList>
    </citation>
    <scope>NUCLEOTIDE SEQUENCE [LARGE SCALE GENOMIC DNA]</scope>
    <source>
        <strain evidence="3">ATCC 29192 / DSM 22645 / JCM 10191 / CCUG 17912 / NBRC 13757 / NCIMB 11200 / NRRL B-4491 / Barker I</strain>
    </source>
</reference>
<evidence type="ECO:0000313" key="3">
    <source>
        <dbReference type="Proteomes" id="UP000000491"/>
    </source>
</evidence>
<proteinExistence type="predicted"/>
<dbReference type="InterPro" id="IPR002925">
    <property type="entry name" value="Dienelactn_hydro"/>
</dbReference>
<gene>
    <name evidence="2" type="ordered locus">Zymop_1168</name>
</gene>
<sequence length="232" mass="25612">MGEKITFKTIDKSHEISAYYARPVGKAKGVILIIPEIFGINEGIRIRVDRWAKAGYVALAPDLFWNIAPNVELDPDIPEEMQQAMAYYNQLTLKEGLETVEAALIEAKHLAPTLKVATVGYCLGGFLSFLMASENKVEAAIGYYGVSIDQHLDKLPSIKAALMLHFGGSDPFISKQAIEKIEKAFADQQNSLVYVYPEAGHGFATEKGKRRAELAAELADKRSFNFIEKALS</sequence>
<dbReference type="EMBL" id="CP002865">
    <property type="protein sequence ID" value="AEI38063.1"/>
    <property type="molecule type" value="Genomic_DNA"/>
</dbReference>
<name>F8ETW6_ZYMMT</name>
<dbReference type="HOGENOM" id="CLU_054590_7_3_5"/>
<evidence type="ECO:0000259" key="1">
    <source>
        <dbReference type="Pfam" id="PF01738"/>
    </source>
</evidence>
<dbReference type="STRING" id="579138.Zymop_1168"/>